<dbReference type="SUPFAM" id="SSF49785">
    <property type="entry name" value="Galactose-binding domain-like"/>
    <property type="match status" value="4"/>
</dbReference>
<accession>A0AA36NB70</accession>
<proteinExistence type="inferred from homology"/>
<evidence type="ECO:0000256" key="2">
    <source>
        <dbReference type="ARBA" id="ARBA00010730"/>
    </source>
</evidence>
<feature type="signal peptide" evidence="10">
    <location>
        <begin position="1"/>
        <end position="26"/>
    </location>
</feature>
<dbReference type="PROSITE" id="PS52008">
    <property type="entry name" value="GH81"/>
    <property type="match status" value="1"/>
</dbReference>
<dbReference type="GO" id="GO:0071555">
    <property type="term" value="P:cell wall organization"/>
    <property type="evidence" value="ECO:0007669"/>
    <property type="project" value="UniProtKB-KW"/>
</dbReference>
<feature type="domain" description="F5/8 type C" evidence="11">
    <location>
        <begin position="944"/>
        <end position="1059"/>
    </location>
</feature>
<evidence type="ECO:0000313" key="13">
    <source>
        <dbReference type="Proteomes" id="UP001178507"/>
    </source>
</evidence>
<dbReference type="Gene3D" id="1.10.287.1170">
    <property type="entry name" value="glycoside hydrolase family 81 endo-[beta] glucanase"/>
    <property type="match status" value="1"/>
</dbReference>
<evidence type="ECO:0000256" key="7">
    <source>
        <dbReference type="ARBA" id="ARBA00023316"/>
    </source>
</evidence>
<dbReference type="InterPro" id="IPR000421">
    <property type="entry name" value="FA58C"/>
</dbReference>
<evidence type="ECO:0000256" key="8">
    <source>
        <dbReference type="ARBA" id="ARBA00023326"/>
    </source>
</evidence>
<evidence type="ECO:0000256" key="9">
    <source>
        <dbReference type="SAM" id="MobiDB-lite"/>
    </source>
</evidence>
<dbReference type="EMBL" id="CAUJNA010003386">
    <property type="protein sequence ID" value="CAJ1400807.1"/>
    <property type="molecule type" value="Genomic_DNA"/>
</dbReference>
<dbReference type="PROSITE" id="PS50022">
    <property type="entry name" value="FA58C_3"/>
    <property type="match status" value="4"/>
</dbReference>
<keyword evidence="5" id="KW-0119">Carbohydrate metabolism</keyword>
<evidence type="ECO:0000259" key="11">
    <source>
        <dbReference type="PROSITE" id="PS50022"/>
    </source>
</evidence>
<protein>
    <recommendedName>
        <fullName evidence="3">glucan endo-1,3-beta-D-glucosidase</fullName>
        <ecNumber evidence="3">3.2.1.39</ecNumber>
    </recommendedName>
</protein>
<dbReference type="Pfam" id="PF03639">
    <property type="entry name" value="Glyco_hydro_81"/>
    <property type="match status" value="1"/>
</dbReference>
<feature type="domain" description="F5/8 type C" evidence="11">
    <location>
        <begin position="739"/>
        <end position="876"/>
    </location>
</feature>
<dbReference type="Pfam" id="PF00754">
    <property type="entry name" value="F5_F8_type_C"/>
    <property type="match status" value="4"/>
</dbReference>
<organism evidence="12 13">
    <name type="scientific">Effrenium voratum</name>
    <dbReference type="NCBI Taxonomy" id="2562239"/>
    <lineage>
        <taxon>Eukaryota</taxon>
        <taxon>Sar</taxon>
        <taxon>Alveolata</taxon>
        <taxon>Dinophyceae</taxon>
        <taxon>Suessiales</taxon>
        <taxon>Symbiodiniaceae</taxon>
        <taxon>Effrenium</taxon>
    </lineage>
</organism>
<feature type="region of interest" description="Disordered" evidence="9">
    <location>
        <begin position="903"/>
        <end position="927"/>
    </location>
</feature>
<evidence type="ECO:0000256" key="10">
    <source>
        <dbReference type="SAM" id="SignalP"/>
    </source>
</evidence>
<feature type="region of interest" description="Disordered" evidence="9">
    <location>
        <begin position="1074"/>
        <end position="1099"/>
    </location>
</feature>
<dbReference type="InterPro" id="IPR005200">
    <property type="entry name" value="Endo-beta-glucanase"/>
</dbReference>
<keyword evidence="10" id="KW-0732">Signal</keyword>
<name>A0AA36NB70_9DINO</name>
<dbReference type="Gene3D" id="1.20.5.420">
    <property type="entry name" value="Immunoglobulin FC, subunit C"/>
    <property type="match status" value="1"/>
</dbReference>
<comment type="similarity">
    <text evidence="2">Belongs to the glycosyl hydrolase 81 family.</text>
</comment>
<keyword evidence="8" id="KW-0624">Polysaccharide degradation</keyword>
<reference evidence="12" key="1">
    <citation type="submission" date="2023-08" db="EMBL/GenBank/DDBJ databases">
        <authorList>
            <person name="Chen Y."/>
            <person name="Shah S."/>
            <person name="Dougan E. K."/>
            <person name="Thang M."/>
            <person name="Chan C."/>
        </authorList>
    </citation>
    <scope>NUCLEOTIDE SEQUENCE</scope>
</reference>
<dbReference type="PANTHER" id="PTHR31983:SF0">
    <property type="entry name" value="GLUCAN ENDO-1,3-BETA-D-GLUCOSIDASE 2"/>
    <property type="match status" value="1"/>
</dbReference>
<dbReference type="GO" id="GO:0042973">
    <property type="term" value="F:glucan endo-1,3-beta-D-glucosidase activity"/>
    <property type="evidence" value="ECO:0007669"/>
    <property type="project" value="UniProtKB-EC"/>
</dbReference>
<dbReference type="InterPro" id="IPR040451">
    <property type="entry name" value="GH81_N"/>
</dbReference>
<dbReference type="PANTHER" id="PTHR31983">
    <property type="entry name" value="ENDO-1,3(4)-BETA-GLUCANASE 1"/>
    <property type="match status" value="1"/>
</dbReference>
<keyword evidence="7" id="KW-0961">Cell wall biogenesis/degradation</keyword>
<dbReference type="GO" id="GO:0052861">
    <property type="term" value="F:endo-1,3(4)-beta-glucanase activity"/>
    <property type="evidence" value="ECO:0007669"/>
    <property type="project" value="InterPro"/>
</dbReference>
<feature type="domain" description="F5/8 type C" evidence="11">
    <location>
        <begin position="1096"/>
        <end position="1236"/>
    </location>
</feature>
<feature type="region of interest" description="Disordered" evidence="9">
    <location>
        <begin position="39"/>
        <end position="60"/>
    </location>
</feature>
<evidence type="ECO:0000256" key="4">
    <source>
        <dbReference type="ARBA" id="ARBA00022801"/>
    </source>
</evidence>
<evidence type="ECO:0000313" key="12">
    <source>
        <dbReference type="EMBL" id="CAJ1400807.1"/>
    </source>
</evidence>
<keyword evidence="13" id="KW-1185">Reference proteome</keyword>
<dbReference type="InterPro" id="IPR040720">
    <property type="entry name" value="GH81_C"/>
</dbReference>
<sequence>MPHPCGTLGWKAASLWLVIGPHFVVSQSLLQALSNERPDPAVFPSPQNPHHLPPAGTNVTGPKSTNKFWANWVVEEGRDLAIHPMPYVLKFESSPPNMKISRSSAPHIVYGDSQTNGPDKVRYYFSPFINEFGLGAVESAGPEGHVVVKEGLFGLHAEVRGPSGTDRRILFPIYSGMAYVSGLYEGFTPQVTSERALLLLEPVANGIWRLLNNGGKEFRLYAIDPAGNFADASFEFGPDGKMNKAFHGWIRLAEVQAPEDQAILDLHAPAVLIDWELDVPGGGAVKYHFTKHGSVPTQLLHFAYPHHEKLMTGNTQQVAQLTRMRAPTKGRMAGVTGDQWHLQVSTSEEDGLDFLPKTAPQDHRVGELSQKALDTLAWFLDSEQWKQAMFKGSYYFSGKGFQKVAYTCLMLEKFFGLGSTHTQNCADILKKGFQCLYVPGTAGCAGAPLGLYYDHWWGGAASREGFSDKGCRTADFGNACYNDHHYHFSYFVVSAAALVKLQPEMAADAGFVSFVDTLIRDTTNPSSQDGYFPVFRSFDWFDLHSWSRGVIPSADGKDQESTSEELNLLYGIRLWGMVLQRTALRDLGTTMLALCAATIREFFLMKSDNEHHPADFAANHATGIFFQNKVDYATWFGWRYEFIHGIQMLPVTPALLLTRTQEFCRQEWDNVLSRLPLSLTDPWTSLLLTGNLAIIDPEGAYERLSAMSPQFMDDGLTWVWSLYWSASLSAPVGSTTSAASTLPMGPGDVNVALDRLAVASSEAAPELGAARAVDGLFVTYWSPAASDEDPWISVDLGTVQALSHIVLYWGEFYPLSYWVQAKDDVSDWSTKAVNLGGSGNLRSDMPLNTFARFVRVVCQSSAGTDLRLWELKVFADELATTPMPTSTSTASTVATTTALPSTTTAEAVTTAGTSATEAGTTTEATTTTAEAVTTTAEASTTSAAPTTTLYLGPNLALTKPVLASSFRSPTEYAFRAVDGDSDTQWASAPESDQWLWVDLLGVHEVHRVVVAWGSEYASEFVIQTAPDGIVWTDAATAAGLPDLVATEFQPPIQAQWVRVLCRTSCIIRELSIHGGAPTTTTTPPPPTTTSTASKAATTSGQNAVSSGVELALGHPVLSSSQRSALEHVSKMVDGDDSTQWASAVGEAAPWVWVDLLGVFSVAEVAIHFGDDYALQYTVETSATGDKWTAVAINEGRPNEVVTTPLPVGAQAKFVRLVFTSLGTSSCSIREMKVFEAGSAGSPSAPSQSVAKGKPVLASSQLINDFAARAVDDVTSTVWASVPVGEQWIWVDLLSSHDLSHVVIFWGDNMPSSYNLEISTTGVTWEVALHDVQPGAEVRTDFPPDMKSQWVRVYCKGDHGCSIRELQVFGSPTGAPRFLRQRLEGEAALPAMWPWCALFAVLSAGLAHRRHTKCESSAPECLA</sequence>
<evidence type="ECO:0000256" key="6">
    <source>
        <dbReference type="ARBA" id="ARBA00023295"/>
    </source>
</evidence>
<keyword evidence="4" id="KW-0378">Hydrolase</keyword>
<dbReference type="GO" id="GO:0000272">
    <property type="term" value="P:polysaccharide catabolic process"/>
    <property type="evidence" value="ECO:0007669"/>
    <property type="project" value="UniProtKB-KW"/>
</dbReference>
<dbReference type="Gene3D" id="2.60.120.260">
    <property type="entry name" value="Galactose-binding domain-like"/>
    <property type="match status" value="4"/>
</dbReference>
<gene>
    <name evidence="12" type="ORF">EVOR1521_LOCUS24088</name>
</gene>
<evidence type="ECO:0000256" key="5">
    <source>
        <dbReference type="ARBA" id="ARBA00023277"/>
    </source>
</evidence>
<comment type="catalytic activity">
    <reaction evidence="1">
        <text>Hydrolysis of (1-&gt;3)-beta-D-glucosidic linkages in (1-&gt;3)-beta-D-glucans.</text>
        <dbReference type="EC" id="3.2.1.39"/>
    </reaction>
</comment>
<feature type="chain" id="PRO_5041437054" description="glucan endo-1,3-beta-D-glucosidase" evidence="10">
    <location>
        <begin position="27"/>
        <end position="1422"/>
    </location>
</feature>
<dbReference type="EC" id="3.2.1.39" evidence="3"/>
<evidence type="ECO:0000256" key="3">
    <source>
        <dbReference type="ARBA" id="ARBA00012780"/>
    </source>
</evidence>
<dbReference type="Proteomes" id="UP001178507">
    <property type="component" value="Unassembled WGS sequence"/>
</dbReference>
<evidence type="ECO:0000256" key="1">
    <source>
        <dbReference type="ARBA" id="ARBA00000382"/>
    </source>
</evidence>
<comment type="caution">
    <text evidence="12">The sequence shown here is derived from an EMBL/GenBank/DDBJ whole genome shotgun (WGS) entry which is preliminary data.</text>
</comment>
<dbReference type="Gene3D" id="2.70.98.30">
    <property type="entry name" value="Golgi alpha-mannosidase II, domain 4"/>
    <property type="match status" value="1"/>
</dbReference>
<keyword evidence="6" id="KW-0326">Glycosidase</keyword>
<dbReference type="Pfam" id="PF17652">
    <property type="entry name" value="Glyco_hydro81C"/>
    <property type="match status" value="1"/>
</dbReference>
<dbReference type="InterPro" id="IPR008979">
    <property type="entry name" value="Galactose-bd-like_sf"/>
</dbReference>
<feature type="compositionally biased region" description="Low complexity" evidence="9">
    <location>
        <begin position="1088"/>
        <end position="1099"/>
    </location>
</feature>
<feature type="domain" description="F5/8 type C" evidence="11">
    <location>
        <begin position="1242"/>
        <end position="1370"/>
    </location>
</feature>